<feature type="compositionally biased region" description="Low complexity" evidence="1">
    <location>
        <begin position="105"/>
        <end position="121"/>
    </location>
</feature>
<feature type="compositionally biased region" description="Basic and acidic residues" evidence="1">
    <location>
        <begin position="148"/>
        <end position="170"/>
    </location>
</feature>
<evidence type="ECO:0000313" key="2">
    <source>
        <dbReference type="EMBL" id="AFI05616.1"/>
    </source>
</evidence>
<dbReference type="AlphaFoldDB" id="I0ERP7"/>
<dbReference type="STRING" id="1163745.HCD_03000"/>
<feature type="compositionally biased region" description="Polar residues" evidence="1">
    <location>
        <begin position="42"/>
        <end position="56"/>
    </location>
</feature>
<sequence length="806" mass="90185">MCLALVGLWSNLEAHPKSGFFIQAGFETGMSSITESVKKRPNPQSIIGNGLYQQGYQPRKTTKEESTSRSNHSHEAHSHEESETPSQVSSGQTESTQQAKNTEQESTTASSAVVVEGVSEEGQLKTSEQKDQAQADVPAQPDPVAQKDQAREKQQEEIARKTQECEERVKSTGRTCAPLAKGLDAIPDYAPSTIQTPKTISKITSGSYTSTALFTDSNVVGQTFSTTNPIATTFDASNSTIHIKNSLPYDLKNVKLVVKVKDDTNEKGYRDVTLATFDSIKASSHITLNKNQIPAFSDSALQKVDTQNFEFRYNGTTLPNDTSDHTRRVLEAIDKITTNIHGTFQNPESANSNRSKYQKMTADVAQNYVNMYLNLAGTLDSQVWKEAMLDAKFNFHGNDNESVNHTNIDKQSLVDQFRQDSRNLSIRAVSLYSGAFGWASSTNMAVNANFINPNFNELLRKYNDTADNGNDGWNDAYRYMFHTFFHEFGHTKGWKHDSNLTYSEYYHLGGGFSSVTTDAWLKLANSNELPINYQDLPANYGGNEYYDGVKSAVQGKVAVAHQLKNRKIAGNDTSNIGYPYYGYPTYNNPYISNNSGCTAEEMRLYDECRYYADMALQDVPKGAFENALNTMSATLLESVQALQNKALKNPTLGFNTQIGYQNYFNNIIGLSYYAMFNYNFSKRQGLLNKTQQYGVGGGVNLLIDFINVYKDKNFKSSFGVFAGARALYNRYQFNGMINASKHKGNVYFTTGFNYRYKHSKISLGISMPLIKQNIKAQLLTEETINEVALNENFNNMHVFMNYGWVF</sequence>
<feature type="compositionally biased region" description="Polar residues" evidence="1">
    <location>
        <begin position="84"/>
        <end position="101"/>
    </location>
</feature>
<organism evidence="2 3">
    <name type="scientific">Helicobacter cetorum (strain ATCC BAA-540 / CCUG 52418 / MIT 99-5656)</name>
    <dbReference type="NCBI Taxonomy" id="1163745"/>
    <lineage>
        <taxon>Bacteria</taxon>
        <taxon>Pseudomonadati</taxon>
        <taxon>Campylobacterota</taxon>
        <taxon>Epsilonproteobacteria</taxon>
        <taxon>Campylobacterales</taxon>
        <taxon>Helicobacteraceae</taxon>
        <taxon>Helicobacter</taxon>
    </lineage>
</organism>
<reference evidence="2 3" key="1">
    <citation type="journal article" date="2013" name="PLoS ONE">
        <title>Sequence Divergence and Conservation in Genomes ofHelicobacter cetorum Strains from a Dolphin and a Whale.</title>
        <authorList>
            <person name="Kersulyte D."/>
            <person name="Rossi M."/>
            <person name="Berg D.E."/>
        </authorList>
    </citation>
    <scope>NUCLEOTIDE SEQUENCE [LARGE SCALE GENOMIC DNA]</scope>
    <source>
        <strain evidence="2 3">MIT 99-5656</strain>
    </source>
</reference>
<feature type="region of interest" description="Disordered" evidence="1">
    <location>
        <begin position="35"/>
        <end position="170"/>
    </location>
</feature>
<accession>I0ERP7</accession>
<evidence type="ECO:0000256" key="1">
    <source>
        <dbReference type="SAM" id="MobiDB-lite"/>
    </source>
</evidence>
<dbReference type="RefSeq" id="WP_014659127.1">
    <property type="nucleotide sequence ID" value="NC_017735.1"/>
</dbReference>
<feature type="compositionally biased region" description="Basic and acidic residues" evidence="1">
    <location>
        <begin position="61"/>
        <end position="82"/>
    </location>
</feature>
<keyword evidence="3" id="KW-1185">Reference proteome</keyword>
<name>I0ERP7_HELCM</name>
<dbReference type="SUPFAM" id="SSF55486">
    <property type="entry name" value="Metalloproteases ('zincins'), catalytic domain"/>
    <property type="match status" value="1"/>
</dbReference>
<proteinExistence type="predicted"/>
<protein>
    <submittedName>
        <fullName evidence="2">Putative outer membrane protein HomB</fullName>
    </submittedName>
</protein>
<dbReference type="OrthoDB" id="5314256at2"/>
<dbReference type="Proteomes" id="UP000005013">
    <property type="component" value="Chromosome"/>
</dbReference>
<dbReference type="KEGG" id="hcm:HCD_03000"/>
<gene>
    <name evidence="2" type="ordered locus">HCD_03000</name>
</gene>
<evidence type="ECO:0000313" key="3">
    <source>
        <dbReference type="Proteomes" id="UP000005013"/>
    </source>
</evidence>
<dbReference type="PATRIC" id="fig|1163745.3.peg.645"/>
<dbReference type="EMBL" id="CP003481">
    <property type="protein sequence ID" value="AFI05616.1"/>
    <property type="molecule type" value="Genomic_DNA"/>
</dbReference>
<dbReference type="HOGENOM" id="CLU_017994_1_0_7"/>